<reference evidence="4" key="1">
    <citation type="journal article" date="2023" name="Commun. Biol.">
        <title>Genome analysis of Parmales, the sister group of diatoms, reveals the evolutionary specialization of diatoms from phago-mixotrophs to photoautotrophs.</title>
        <authorList>
            <person name="Ban H."/>
            <person name="Sato S."/>
            <person name="Yoshikawa S."/>
            <person name="Yamada K."/>
            <person name="Nakamura Y."/>
            <person name="Ichinomiya M."/>
            <person name="Sato N."/>
            <person name="Blanc-Mathieu R."/>
            <person name="Endo H."/>
            <person name="Kuwata A."/>
            <person name="Ogata H."/>
        </authorList>
    </citation>
    <scope>NUCLEOTIDE SEQUENCE [LARGE SCALE GENOMIC DNA]</scope>
</reference>
<feature type="compositionally biased region" description="Polar residues" evidence="1">
    <location>
        <begin position="34"/>
        <end position="58"/>
    </location>
</feature>
<feature type="transmembrane region" description="Helical" evidence="2">
    <location>
        <begin position="434"/>
        <end position="455"/>
    </location>
</feature>
<feature type="compositionally biased region" description="Low complexity" evidence="1">
    <location>
        <begin position="620"/>
        <end position="630"/>
    </location>
</feature>
<feature type="region of interest" description="Disordered" evidence="1">
    <location>
        <begin position="616"/>
        <end position="652"/>
    </location>
</feature>
<dbReference type="Proteomes" id="UP001162640">
    <property type="component" value="Unassembled WGS sequence"/>
</dbReference>
<evidence type="ECO:0000313" key="4">
    <source>
        <dbReference type="Proteomes" id="UP001162640"/>
    </source>
</evidence>
<feature type="transmembrane region" description="Helical" evidence="2">
    <location>
        <begin position="165"/>
        <end position="185"/>
    </location>
</feature>
<comment type="caution">
    <text evidence="3">The sequence shown here is derived from an EMBL/GenBank/DDBJ whole genome shotgun (WGS) entry which is preliminary data.</text>
</comment>
<feature type="transmembrane region" description="Helical" evidence="2">
    <location>
        <begin position="561"/>
        <end position="581"/>
    </location>
</feature>
<name>A0A9W7B3K5_9STRA</name>
<dbReference type="AlphaFoldDB" id="A0A9W7B3K5"/>
<proteinExistence type="predicted"/>
<gene>
    <name evidence="3" type="ORF">TL16_g08564</name>
</gene>
<feature type="transmembrane region" description="Helical" evidence="2">
    <location>
        <begin position="230"/>
        <end position="248"/>
    </location>
</feature>
<feature type="compositionally biased region" description="Polar residues" evidence="1">
    <location>
        <begin position="66"/>
        <end position="79"/>
    </location>
</feature>
<keyword evidence="2" id="KW-1133">Transmembrane helix</keyword>
<evidence type="ECO:0000256" key="2">
    <source>
        <dbReference type="SAM" id="Phobius"/>
    </source>
</evidence>
<feature type="compositionally biased region" description="Basic and acidic residues" evidence="1">
    <location>
        <begin position="643"/>
        <end position="652"/>
    </location>
</feature>
<keyword evidence="2" id="KW-0472">Membrane</keyword>
<feature type="transmembrane region" description="Helical" evidence="2">
    <location>
        <begin position="528"/>
        <end position="549"/>
    </location>
</feature>
<sequence length="808" mass="91401">MSKAARIAITDQLDPPLNPPEPQIPDDDIENGLTKASPTSPISNPSLGASNPPSSGRSSPMEVVSGRSSTTSATPLSNSSQFRSKITTLKVGANFQTPIRGKNIFELDPLDGIEIGEFIIQVLNKKPRKNVKDKIIDEFKGLKDFYNGIKIDGTSGKRNLWLKPLLITIIVNKPFGSWLSVWNYVVSRWYLQSLFLDDLSSNHEWFLPMISLLSHDLVLRAWWGLRGKVVLIFCLNYVNIFLDFYLIFKNLGVVDGGRREEECSTVGGVDEWSLGFAMAITYVIQLFAKLSLNAAQNVESSMTETERFKNFFTAILFLKPVIDVKNIIADTGKGEGQIFEPTMELLAEKQLDLCFGDIPMIFCQLCNLLALSPDCGSANTNILLTSIAVSLAMIGYTQASLTYYGDTDSYLRSRVPNFYGFVPDSVGTRIGMMISIMFGVSAFSSARLIACAALFNKEPKYVYACWGGDFLLFLASIQIVQGDLRTWHMLSGTSHYFGPTTIRLVEWLTTTSAPQILFRNPCSVGGRLFTFWVGYSWLLNFGIIFFAAPSAEESFYGWETYTLPIFLGANLILLLSLLLFVRLMKKEYLNTFTTTENPKTYMYNNYWLGGGNKTSLTRKGGSPNSNSPGSRTRRPTKMQRGGETGREEGEDKLIEQMRLNRLTIKELDTLNGLKCHALTISHHLLPPNKEIKEWMQDWSKWESLKPDWFKANREVLLENLNVTVLGRDWIIEHFWNSANDELQFVAATLQAEFRPEDEEIKEWAEDNYEMFLEHPPSWWDLRWQLTLIMGEEGLPDGWWDSKKEGMFG</sequence>
<accession>A0A9W7B3K5</accession>
<protein>
    <submittedName>
        <fullName evidence="3">Uncharacterized protein</fullName>
    </submittedName>
</protein>
<feature type="region of interest" description="Disordered" evidence="1">
    <location>
        <begin position="1"/>
        <end position="79"/>
    </location>
</feature>
<keyword evidence="2" id="KW-0812">Transmembrane</keyword>
<evidence type="ECO:0000256" key="1">
    <source>
        <dbReference type="SAM" id="MobiDB-lite"/>
    </source>
</evidence>
<dbReference type="EMBL" id="BLQM01000283">
    <property type="protein sequence ID" value="GMH80482.1"/>
    <property type="molecule type" value="Genomic_DNA"/>
</dbReference>
<organism evidence="3 4">
    <name type="scientific">Triparma laevis f. inornata</name>
    <dbReference type="NCBI Taxonomy" id="1714386"/>
    <lineage>
        <taxon>Eukaryota</taxon>
        <taxon>Sar</taxon>
        <taxon>Stramenopiles</taxon>
        <taxon>Ochrophyta</taxon>
        <taxon>Bolidophyceae</taxon>
        <taxon>Parmales</taxon>
        <taxon>Triparmaceae</taxon>
        <taxon>Triparma</taxon>
    </lineage>
</organism>
<evidence type="ECO:0000313" key="3">
    <source>
        <dbReference type="EMBL" id="GMH80482.1"/>
    </source>
</evidence>